<reference evidence="2 3" key="1">
    <citation type="submission" date="2016-10" db="EMBL/GenBank/DDBJ databases">
        <authorList>
            <person name="de Groot N.N."/>
        </authorList>
    </citation>
    <scope>NUCLEOTIDE SEQUENCE [LARGE SCALE GENOMIC DNA]</scope>
    <source>
        <strain evidence="2 3">CGMCC 1.9156</strain>
    </source>
</reference>
<feature type="signal peptide" evidence="1">
    <location>
        <begin position="1"/>
        <end position="18"/>
    </location>
</feature>
<dbReference type="Pfam" id="PF09411">
    <property type="entry name" value="PagL"/>
    <property type="match status" value="1"/>
</dbReference>
<protein>
    <submittedName>
        <fullName evidence="2">Lipid A 3-O-deacylase (PagL)</fullName>
    </submittedName>
</protein>
<evidence type="ECO:0000256" key="1">
    <source>
        <dbReference type="SAM" id="SignalP"/>
    </source>
</evidence>
<name>A0A1I2FYY2_9BACT</name>
<sequence length="404" mass="46132">MKTIIAICMFAFSLQLFAQEKQMNDSIKSQKPKRYNSIGLRYHGGDVLQSNDFVKGTNNTQKAIDYFQALSLSYSVQTAGNREWHHIFNFPYYGVGFYNANFFNVDELGTPTALFGFMGFPLKRGKKSVWGYELGFGLTYNWEPYNKETNPWNVAIGSYRTVYIDANLFYEYALSPRWDVRGALGFTHFSNGSIKQPNKGLNLMAPSIEFSYNFKDRPLLVISPQPTYQQHYELALQIGGGKSNELYENTNTAATQEGVAAVTDTIHSFLNISAALLKQTTWKNKFGVGIDLTYDEKANVQVTNPENLSQQPIVELANRPLDRMMLGVFGTYEFTIDRLSVASYLGVLAVRKKDPNIKSLYQKFGLKYHFKNDMYMGILIRAHNFSVADVIEWNIGYRIKWPQK</sequence>
<dbReference type="Gene3D" id="2.40.160.20">
    <property type="match status" value="1"/>
</dbReference>
<organism evidence="2 3">
    <name type="scientific">Sunxiuqinia elliptica</name>
    <dbReference type="NCBI Taxonomy" id="655355"/>
    <lineage>
        <taxon>Bacteria</taxon>
        <taxon>Pseudomonadati</taxon>
        <taxon>Bacteroidota</taxon>
        <taxon>Bacteroidia</taxon>
        <taxon>Marinilabiliales</taxon>
        <taxon>Prolixibacteraceae</taxon>
        <taxon>Sunxiuqinia</taxon>
    </lineage>
</organism>
<gene>
    <name evidence="2" type="ORF">SAMN05216283_102667</name>
</gene>
<accession>A0A1I2FYY2</accession>
<evidence type="ECO:0000313" key="3">
    <source>
        <dbReference type="Proteomes" id="UP000198964"/>
    </source>
</evidence>
<dbReference type="InterPro" id="IPR018550">
    <property type="entry name" value="Lipid-A_deacylase-rel"/>
</dbReference>
<dbReference type="EMBL" id="FONW01000002">
    <property type="protein sequence ID" value="SFF10113.1"/>
    <property type="molecule type" value="Genomic_DNA"/>
</dbReference>
<feature type="chain" id="PRO_5011549415" evidence="1">
    <location>
        <begin position="19"/>
        <end position="404"/>
    </location>
</feature>
<keyword evidence="1" id="KW-0732">Signal</keyword>
<dbReference type="AlphaFoldDB" id="A0A1I2FYY2"/>
<proteinExistence type="predicted"/>
<dbReference type="RefSeq" id="WP_093919304.1">
    <property type="nucleotide sequence ID" value="NZ_FONW01000002.1"/>
</dbReference>
<dbReference type="Proteomes" id="UP000198964">
    <property type="component" value="Unassembled WGS sequence"/>
</dbReference>
<evidence type="ECO:0000313" key="2">
    <source>
        <dbReference type="EMBL" id="SFF10113.1"/>
    </source>
</evidence>
<dbReference type="STRING" id="655355.SAMN05216283_102667"/>
<keyword evidence="3" id="KW-1185">Reference proteome</keyword>